<dbReference type="EMBL" id="KN410485">
    <property type="protein sequence ID" value="KHG18380.1"/>
    <property type="molecule type" value="Genomic_DNA"/>
</dbReference>
<protein>
    <submittedName>
        <fullName evidence="1">Uncharacterized protein</fullName>
    </submittedName>
</protein>
<proteinExistence type="predicted"/>
<dbReference type="Proteomes" id="UP000032142">
    <property type="component" value="Unassembled WGS sequence"/>
</dbReference>
<accession>A0A0B0P008</accession>
<organism evidence="1 2">
    <name type="scientific">Gossypium arboreum</name>
    <name type="common">Tree cotton</name>
    <name type="synonym">Gossypium nanking</name>
    <dbReference type="NCBI Taxonomy" id="29729"/>
    <lineage>
        <taxon>Eukaryota</taxon>
        <taxon>Viridiplantae</taxon>
        <taxon>Streptophyta</taxon>
        <taxon>Embryophyta</taxon>
        <taxon>Tracheophyta</taxon>
        <taxon>Spermatophyta</taxon>
        <taxon>Magnoliopsida</taxon>
        <taxon>eudicotyledons</taxon>
        <taxon>Gunneridae</taxon>
        <taxon>Pentapetalae</taxon>
        <taxon>rosids</taxon>
        <taxon>malvids</taxon>
        <taxon>Malvales</taxon>
        <taxon>Malvaceae</taxon>
        <taxon>Malvoideae</taxon>
        <taxon>Gossypium</taxon>
    </lineage>
</organism>
<dbReference type="AlphaFoldDB" id="A0A0B0P008"/>
<evidence type="ECO:0000313" key="1">
    <source>
        <dbReference type="EMBL" id="KHG18380.1"/>
    </source>
</evidence>
<keyword evidence="2" id="KW-1185">Reference proteome</keyword>
<gene>
    <name evidence="1" type="ORF">F383_20796</name>
</gene>
<reference evidence="2" key="1">
    <citation type="submission" date="2014-09" db="EMBL/GenBank/DDBJ databases">
        <authorList>
            <person name="Mudge J."/>
            <person name="Ramaraj T."/>
            <person name="Lindquist I.E."/>
            <person name="Bharti A.K."/>
            <person name="Sundararajan A."/>
            <person name="Cameron C.T."/>
            <person name="Woodward J.E."/>
            <person name="May G.D."/>
            <person name="Brubaker C."/>
            <person name="Broadhvest J."/>
            <person name="Wilkins T.A."/>
        </authorList>
    </citation>
    <scope>NUCLEOTIDE SEQUENCE</scope>
    <source>
        <strain evidence="2">cv. AKA8401</strain>
    </source>
</reference>
<sequence length="19" mass="2354">MSIYIHISTLTWPKYTYVH</sequence>
<evidence type="ECO:0000313" key="2">
    <source>
        <dbReference type="Proteomes" id="UP000032142"/>
    </source>
</evidence>
<name>A0A0B0P008_GOSAR</name>